<dbReference type="InterPro" id="IPR036291">
    <property type="entry name" value="NAD(P)-bd_dom_sf"/>
</dbReference>
<dbReference type="FunFam" id="3.40.50.720:FF:000115">
    <property type="entry name" value="3-oxoacyl-[acyl-carrier-protein] reductase FabG"/>
    <property type="match status" value="1"/>
</dbReference>
<evidence type="ECO:0000313" key="7">
    <source>
        <dbReference type="Proteomes" id="UP000190951"/>
    </source>
</evidence>
<dbReference type="PRINTS" id="PR00081">
    <property type="entry name" value="GDHRDH"/>
</dbReference>
<dbReference type="InterPro" id="IPR057326">
    <property type="entry name" value="KR_dom"/>
</dbReference>
<comment type="similarity">
    <text evidence="1">Belongs to the short-chain dehydrogenases/reductases (SDR) family.</text>
</comment>
<dbReference type="GO" id="GO:0008202">
    <property type="term" value="P:steroid metabolic process"/>
    <property type="evidence" value="ECO:0007669"/>
    <property type="project" value="UniProtKB-KW"/>
</dbReference>
<evidence type="ECO:0000259" key="5">
    <source>
        <dbReference type="SMART" id="SM00822"/>
    </source>
</evidence>
<dbReference type="NCBIfam" id="NF009466">
    <property type="entry name" value="PRK12826.1-2"/>
    <property type="match status" value="1"/>
</dbReference>
<feature type="domain" description="Ketoreductase" evidence="5">
    <location>
        <begin position="7"/>
        <end position="188"/>
    </location>
</feature>
<evidence type="ECO:0000313" key="6">
    <source>
        <dbReference type="EMBL" id="URZ10501.1"/>
    </source>
</evidence>
<dbReference type="PANTHER" id="PTHR42879:SF2">
    <property type="entry name" value="3-OXOACYL-[ACYL-CARRIER-PROTEIN] REDUCTASE FABG"/>
    <property type="match status" value="1"/>
</dbReference>
<gene>
    <name evidence="6" type="primary">fabG_1</name>
    <name evidence="6" type="ORF">CROST_012110</name>
</gene>
<dbReference type="PANTHER" id="PTHR42879">
    <property type="entry name" value="3-OXOACYL-(ACYL-CARRIER-PROTEIN) REDUCTASE"/>
    <property type="match status" value="1"/>
</dbReference>
<sequence length="250" mass="26876">MLFENNEVALVTGASRGIGKSIALELAKNGADVILTYNGRESESNKVAEEIIKMNRRALVYKCNVANEEEVTKVIKSAAKEMGRLDILVNNAGIVQDGYIGMMSNEKWENVIQTNLNGCFYCCRQAVKTMIKFGNGGAIVNLSSTSGIVGQAGQVNYCASKGAIISLTKSLSKEVVKYNIRVNAVAPGFIMTDMTKATGMEIINKYIPHIPMGRIGLPEEVAKTVVFFASSNSSYITGKVLTVDGGMING</sequence>
<dbReference type="PROSITE" id="PS00061">
    <property type="entry name" value="ADH_SHORT"/>
    <property type="match status" value="1"/>
</dbReference>
<dbReference type="RefSeq" id="WP_207651333.1">
    <property type="nucleotide sequence ID" value="NZ_CP096983.1"/>
</dbReference>
<dbReference type="EC" id="1.1.1.100" evidence="6"/>
<reference evidence="6 7" key="1">
    <citation type="submission" date="2022-04" db="EMBL/GenBank/DDBJ databases">
        <title>Genome sequence of C. roseum typestrain.</title>
        <authorList>
            <person name="Poehlein A."/>
            <person name="Schoch T."/>
            <person name="Duerre P."/>
            <person name="Daniel R."/>
        </authorList>
    </citation>
    <scope>NUCLEOTIDE SEQUENCE [LARGE SCALE GENOMIC DNA]</scope>
    <source>
        <strain evidence="6 7">DSM 7320</strain>
    </source>
</reference>
<evidence type="ECO:0000256" key="1">
    <source>
        <dbReference type="ARBA" id="ARBA00006484"/>
    </source>
</evidence>
<dbReference type="GO" id="GO:0032787">
    <property type="term" value="P:monocarboxylic acid metabolic process"/>
    <property type="evidence" value="ECO:0007669"/>
    <property type="project" value="UniProtKB-ARBA"/>
</dbReference>
<evidence type="ECO:0000256" key="2">
    <source>
        <dbReference type="ARBA" id="ARBA00022857"/>
    </source>
</evidence>
<name>A0A1S8LR06_9CLOT</name>
<dbReference type="STRING" id="84029.CROST_42280"/>
<protein>
    <submittedName>
        <fullName evidence="6">3-oxoacyl-[acyl-carrier-protein] reductase FabG</fullName>
        <ecNumber evidence="6">1.1.1.100</ecNumber>
    </submittedName>
</protein>
<dbReference type="NCBIfam" id="NF005559">
    <property type="entry name" value="PRK07231.1"/>
    <property type="match status" value="1"/>
</dbReference>
<dbReference type="Pfam" id="PF13561">
    <property type="entry name" value="adh_short_C2"/>
    <property type="match status" value="1"/>
</dbReference>
<keyword evidence="4" id="KW-0753">Steroid metabolism</keyword>
<dbReference type="GO" id="GO:0004316">
    <property type="term" value="F:3-oxoacyl-[acyl-carrier-protein] reductase (NADPH) activity"/>
    <property type="evidence" value="ECO:0007669"/>
    <property type="project" value="UniProtKB-EC"/>
</dbReference>
<dbReference type="InterPro" id="IPR002347">
    <property type="entry name" value="SDR_fam"/>
</dbReference>
<keyword evidence="7" id="KW-1185">Reference proteome</keyword>
<dbReference type="EMBL" id="CP096983">
    <property type="protein sequence ID" value="URZ10501.1"/>
    <property type="molecule type" value="Genomic_DNA"/>
</dbReference>
<keyword evidence="4" id="KW-0443">Lipid metabolism</keyword>
<dbReference type="InterPro" id="IPR020904">
    <property type="entry name" value="Sc_DH/Rdtase_CS"/>
</dbReference>
<accession>A0A1S8LR06</accession>
<keyword evidence="3 6" id="KW-0560">Oxidoreductase</keyword>
<dbReference type="InterPro" id="IPR050259">
    <property type="entry name" value="SDR"/>
</dbReference>
<dbReference type="Proteomes" id="UP000190951">
    <property type="component" value="Chromosome"/>
</dbReference>
<organism evidence="6 7">
    <name type="scientific">Clostridium felsineum</name>
    <dbReference type="NCBI Taxonomy" id="36839"/>
    <lineage>
        <taxon>Bacteria</taxon>
        <taxon>Bacillati</taxon>
        <taxon>Bacillota</taxon>
        <taxon>Clostridia</taxon>
        <taxon>Eubacteriales</taxon>
        <taxon>Clostridiaceae</taxon>
        <taxon>Clostridium</taxon>
    </lineage>
</organism>
<dbReference type="AlphaFoldDB" id="A0A1S8LR06"/>
<dbReference type="KEGG" id="crw:CROST_012110"/>
<dbReference type="Gene3D" id="3.40.50.720">
    <property type="entry name" value="NAD(P)-binding Rossmann-like Domain"/>
    <property type="match status" value="1"/>
</dbReference>
<dbReference type="PRINTS" id="PR00080">
    <property type="entry name" value="SDRFAMILY"/>
</dbReference>
<dbReference type="SUPFAM" id="SSF51735">
    <property type="entry name" value="NAD(P)-binding Rossmann-fold domains"/>
    <property type="match status" value="1"/>
</dbReference>
<dbReference type="SMART" id="SM00822">
    <property type="entry name" value="PKS_KR"/>
    <property type="match status" value="1"/>
</dbReference>
<keyword evidence="2" id="KW-0521">NADP</keyword>
<evidence type="ECO:0000256" key="4">
    <source>
        <dbReference type="ARBA" id="ARBA00023221"/>
    </source>
</evidence>
<evidence type="ECO:0000256" key="3">
    <source>
        <dbReference type="ARBA" id="ARBA00023002"/>
    </source>
</evidence>
<proteinExistence type="inferred from homology"/>